<evidence type="ECO:0000313" key="3">
    <source>
        <dbReference type="EMBL" id="GAG90689.1"/>
    </source>
</evidence>
<keyword evidence="1" id="KW-0472">Membrane</keyword>
<feature type="transmembrane region" description="Helical" evidence="1">
    <location>
        <begin position="33"/>
        <end position="52"/>
    </location>
</feature>
<keyword evidence="1" id="KW-0812">Transmembrane</keyword>
<dbReference type="Pfam" id="PF01478">
    <property type="entry name" value="Peptidase_A24"/>
    <property type="match status" value="1"/>
</dbReference>
<protein>
    <recommendedName>
        <fullName evidence="2">Prepilin type IV endopeptidase peptidase domain-containing protein</fullName>
    </recommendedName>
</protein>
<proteinExistence type="predicted"/>
<sequence length="53" mass="5683">MFLAIRLLGSFFLKEEAMGMGDIKLAAGIGAFLGWKIGLICFFISFLLGAAIV</sequence>
<evidence type="ECO:0000259" key="2">
    <source>
        <dbReference type="Pfam" id="PF01478"/>
    </source>
</evidence>
<reference evidence="3" key="1">
    <citation type="journal article" date="2014" name="Front. Microbiol.">
        <title>High frequency of phylogenetically diverse reductive dehalogenase-homologous genes in deep subseafloor sedimentary metagenomes.</title>
        <authorList>
            <person name="Kawai M."/>
            <person name="Futagami T."/>
            <person name="Toyoda A."/>
            <person name="Takaki Y."/>
            <person name="Nishi S."/>
            <person name="Hori S."/>
            <person name="Arai W."/>
            <person name="Tsubouchi T."/>
            <person name="Morono Y."/>
            <person name="Uchiyama I."/>
            <person name="Ito T."/>
            <person name="Fujiyama A."/>
            <person name="Inagaki F."/>
            <person name="Takami H."/>
        </authorList>
    </citation>
    <scope>NUCLEOTIDE SEQUENCE</scope>
    <source>
        <strain evidence="3">Expedition CK06-06</strain>
    </source>
</reference>
<name>X1B4N6_9ZZZZ</name>
<evidence type="ECO:0000256" key="1">
    <source>
        <dbReference type="SAM" id="Phobius"/>
    </source>
</evidence>
<dbReference type="EMBL" id="BART01027159">
    <property type="protein sequence ID" value="GAG90689.1"/>
    <property type="molecule type" value="Genomic_DNA"/>
</dbReference>
<feature type="domain" description="Prepilin type IV endopeptidase peptidase" evidence="2">
    <location>
        <begin position="7"/>
        <end position="52"/>
    </location>
</feature>
<organism evidence="3">
    <name type="scientific">marine sediment metagenome</name>
    <dbReference type="NCBI Taxonomy" id="412755"/>
    <lineage>
        <taxon>unclassified sequences</taxon>
        <taxon>metagenomes</taxon>
        <taxon>ecological metagenomes</taxon>
    </lineage>
</organism>
<dbReference type="GO" id="GO:0016020">
    <property type="term" value="C:membrane"/>
    <property type="evidence" value="ECO:0007669"/>
    <property type="project" value="InterPro"/>
</dbReference>
<dbReference type="Gene3D" id="1.20.120.1220">
    <property type="match status" value="1"/>
</dbReference>
<keyword evidence="1" id="KW-1133">Transmembrane helix</keyword>
<dbReference type="InterPro" id="IPR000045">
    <property type="entry name" value="Prepilin_IV_endopep_pep"/>
</dbReference>
<dbReference type="AlphaFoldDB" id="X1B4N6"/>
<dbReference type="GO" id="GO:0004190">
    <property type="term" value="F:aspartic-type endopeptidase activity"/>
    <property type="evidence" value="ECO:0007669"/>
    <property type="project" value="InterPro"/>
</dbReference>
<accession>X1B4N6</accession>
<comment type="caution">
    <text evidence="3">The sequence shown here is derived from an EMBL/GenBank/DDBJ whole genome shotgun (WGS) entry which is preliminary data.</text>
</comment>
<feature type="non-terminal residue" evidence="3">
    <location>
        <position position="53"/>
    </location>
</feature>
<gene>
    <name evidence="3" type="ORF">S01H4_48220</name>
</gene>